<dbReference type="RefSeq" id="WP_178932191.1">
    <property type="nucleotide sequence ID" value="NZ_JACBAZ010000003.1"/>
</dbReference>
<sequence length="280" mass="31405">MNNVIALRQGNLVQEAARPIPFEVVENPPELNTDVRPKGLLCHCGAQVVDRQDLFEVITPNGTDTWYPIPHRNLLAEVENQLRETGFIIQGETHALTHDGARYFGVIQVSLPTRNEGDFNWVVGLRNSHDKSLPAGLVAGTQVLVCDNLCFNGEVKLSRKHTRFAMRDLRQLTARAVGQLGDKFRDLDQRVARYKQHYLPDRSAHDLVIRAVDCGAVTTSQVPAVLQEWRKPQHEAFLPRNGWSLFNAFTEVYKTVNPQTAVKRGQALHGLFDSQVALAS</sequence>
<evidence type="ECO:0000313" key="1">
    <source>
        <dbReference type="EMBL" id="NWK55644.1"/>
    </source>
</evidence>
<comment type="caution">
    <text evidence="1">The sequence shown here is derived from an EMBL/GenBank/DDBJ whole genome shotgun (WGS) entry which is preliminary data.</text>
</comment>
<reference evidence="1 2" key="1">
    <citation type="submission" date="2020-07" db="EMBL/GenBank/DDBJ databases">
        <title>Roseicoccus Jingziensis gen. nov., sp. nov., isolated from coastal seawater.</title>
        <authorList>
            <person name="Feng X."/>
        </authorList>
    </citation>
    <scope>NUCLEOTIDE SEQUENCE [LARGE SCALE GENOMIC DNA]</scope>
    <source>
        <strain evidence="1 2">N1E253</strain>
    </source>
</reference>
<proteinExistence type="predicted"/>
<accession>A0A851GND6</accession>
<dbReference type="Proteomes" id="UP000557872">
    <property type="component" value="Unassembled WGS sequence"/>
</dbReference>
<dbReference type="AlphaFoldDB" id="A0A851GND6"/>
<keyword evidence="2" id="KW-1185">Reference proteome</keyword>
<organism evidence="1 2">
    <name type="scientific">Oceaniferula marina</name>
    <dbReference type="NCBI Taxonomy" id="2748318"/>
    <lineage>
        <taxon>Bacteria</taxon>
        <taxon>Pseudomonadati</taxon>
        <taxon>Verrucomicrobiota</taxon>
        <taxon>Verrucomicrobiia</taxon>
        <taxon>Verrucomicrobiales</taxon>
        <taxon>Verrucomicrobiaceae</taxon>
        <taxon>Oceaniferula</taxon>
    </lineage>
</organism>
<name>A0A851GND6_9BACT</name>
<gene>
    <name evidence="1" type="ORF">HW115_08475</name>
</gene>
<dbReference type="Pfam" id="PF06067">
    <property type="entry name" value="DUF932"/>
    <property type="match status" value="1"/>
</dbReference>
<evidence type="ECO:0000313" key="2">
    <source>
        <dbReference type="Proteomes" id="UP000557872"/>
    </source>
</evidence>
<dbReference type="EMBL" id="JACBAZ010000003">
    <property type="protein sequence ID" value="NWK55644.1"/>
    <property type="molecule type" value="Genomic_DNA"/>
</dbReference>
<protein>
    <submittedName>
        <fullName evidence="1">DUF932 domain-containing protein</fullName>
    </submittedName>
</protein>
<dbReference type="InterPro" id="IPR026325">
    <property type="entry name" value="DUF932"/>
</dbReference>